<gene>
    <name evidence="4" type="ORF">MEUPH1_LOCUS30394</name>
</gene>
<dbReference type="Pfam" id="PF13359">
    <property type="entry name" value="DDE_Tnp_4"/>
    <property type="match status" value="1"/>
</dbReference>
<evidence type="ECO:0000313" key="4">
    <source>
        <dbReference type="EMBL" id="CAI6377089.1"/>
    </source>
</evidence>
<accession>A0AAV0Y815</accession>
<evidence type="ECO:0000256" key="1">
    <source>
        <dbReference type="ARBA" id="ARBA00001968"/>
    </source>
</evidence>
<evidence type="ECO:0000256" key="2">
    <source>
        <dbReference type="ARBA" id="ARBA00022723"/>
    </source>
</evidence>
<organism evidence="4 5">
    <name type="scientific">Macrosiphum euphorbiae</name>
    <name type="common">potato aphid</name>
    <dbReference type="NCBI Taxonomy" id="13131"/>
    <lineage>
        <taxon>Eukaryota</taxon>
        <taxon>Metazoa</taxon>
        <taxon>Ecdysozoa</taxon>
        <taxon>Arthropoda</taxon>
        <taxon>Hexapoda</taxon>
        <taxon>Insecta</taxon>
        <taxon>Pterygota</taxon>
        <taxon>Neoptera</taxon>
        <taxon>Paraneoptera</taxon>
        <taxon>Hemiptera</taxon>
        <taxon>Sternorrhyncha</taxon>
        <taxon>Aphidomorpha</taxon>
        <taxon>Aphidoidea</taxon>
        <taxon>Aphididae</taxon>
        <taxon>Macrosiphini</taxon>
        <taxon>Macrosiphum</taxon>
    </lineage>
</organism>
<comment type="cofactor">
    <cofactor evidence="1">
        <name>a divalent metal cation</name>
        <dbReference type="ChEBI" id="CHEBI:60240"/>
    </cofactor>
</comment>
<dbReference type="Proteomes" id="UP001160148">
    <property type="component" value="Unassembled WGS sequence"/>
</dbReference>
<proteinExistence type="predicted"/>
<name>A0AAV0Y815_9HEMI</name>
<dbReference type="AlphaFoldDB" id="A0AAV0Y815"/>
<reference evidence="4 5" key="1">
    <citation type="submission" date="2023-01" db="EMBL/GenBank/DDBJ databases">
        <authorList>
            <person name="Whitehead M."/>
        </authorList>
    </citation>
    <scope>NUCLEOTIDE SEQUENCE [LARGE SCALE GENOMIC DNA]</scope>
</reference>
<evidence type="ECO:0000313" key="5">
    <source>
        <dbReference type="Proteomes" id="UP001160148"/>
    </source>
</evidence>
<comment type="caution">
    <text evidence="4">The sequence shown here is derived from an EMBL/GenBank/DDBJ whole genome shotgun (WGS) entry which is preliminary data.</text>
</comment>
<evidence type="ECO:0000259" key="3">
    <source>
        <dbReference type="Pfam" id="PF13359"/>
    </source>
</evidence>
<keyword evidence="2" id="KW-0479">Metal-binding</keyword>
<dbReference type="GO" id="GO:0046872">
    <property type="term" value="F:metal ion binding"/>
    <property type="evidence" value="ECO:0007669"/>
    <property type="project" value="UniProtKB-KW"/>
</dbReference>
<keyword evidence="5" id="KW-1185">Reference proteome</keyword>
<feature type="domain" description="DDE Tnp4" evidence="3">
    <location>
        <begin position="134"/>
        <end position="195"/>
    </location>
</feature>
<dbReference type="InterPro" id="IPR027806">
    <property type="entry name" value="HARBI1_dom"/>
</dbReference>
<protein>
    <recommendedName>
        <fullName evidence="3">DDE Tnp4 domain-containing protein</fullName>
    </recommendedName>
</protein>
<dbReference type="EMBL" id="CARXXK010001648">
    <property type="protein sequence ID" value="CAI6377089.1"/>
    <property type="molecule type" value="Genomic_DNA"/>
</dbReference>
<sequence length="197" mass="22880">MDIIHFVELVNFYNRAEENNERVPKRYIRDMQNPIDFYDDKEFFNRFRFSKTTVLQSLMPLVFNDIEAEFNERPSNSTIIETTCSVTVLWNWKFPNSYCKLPTFVKFPATLEGKIHNQVLFSNIAGFVGVDGAIDCTHIPILNPGGDQGENFRNRKGIFSINVQIVSGPRCEILDIVARWPGSVHDSRIFRYKHVLL</sequence>